<proteinExistence type="predicted"/>
<organism evidence="1 2">
    <name type="scientific">Agrilus planipennis</name>
    <name type="common">Emerald ash borer</name>
    <name type="synonym">Agrilus marcopoli</name>
    <dbReference type="NCBI Taxonomy" id="224129"/>
    <lineage>
        <taxon>Eukaryota</taxon>
        <taxon>Metazoa</taxon>
        <taxon>Ecdysozoa</taxon>
        <taxon>Arthropoda</taxon>
        <taxon>Hexapoda</taxon>
        <taxon>Insecta</taxon>
        <taxon>Pterygota</taxon>
        <taxon>Neoptera</taxon>
        <taxon>Endopterygota</taxon>
        <taxon>Coleoptera</taxon>
        <taxon>Polyphaga</taxon>
        <taxon>Elateriformia</taxon>
        <taxon>Buprestoidea</taxon>
        <taxon>Buprestidae</taxon>
        <taxon>Agrilinae</taxon>
        <taxon>Agrilus</taxon>
    </lineage>
</organism>
<keyword evidence="1" id="KW-1185">Reference proteome</keyword>
<name>A0A1W4WA09_AGRPL</name>
<sequence length="123" mass="14819">MFPRHFVWLSGSTWIFRPITTQLWNRQHDRSTNNRLHAIVSFPRFFIQFKIVDSNLGTYVYYRRLQCIYFALFITRTKPIKRPFRQWYGYGEQYEETRRGLMAIAGEISLAERTGNTTQKARS</sequence>
<evidence type="ECO:0000313" key="2">
    <source>
        <dbReference type="RefSeq" id="XP_018320859.1"/>
    </source>
</evidence>
<evidence type="ECO:0000313" key="1">
    <source>
        <dbReference type="Proteomes" id="UP000192223"/>
    </source>
</evidence>
<dbReference type="KEGG" id="apln:108733988"/>
<protein>
    <submittedName>
        <fullName evidence="2">Uncharacterized protein LOC108733988 isoform X1</fullName>
    </submittedName>
</protein>
<dbReference type="InParanoid" id="A0A1W4WA09"/>
<accession>A0A1W4WA09</accession>
<reference evidence="2" key="1">
    <citation type="submission" date="2025-08" db="UniProtKB">
        <authorList>
            <consortium name="RefSeq"/>
        </authorList>
    </citation>
    <scope>IDENTIFICATION</scope>
    <source>
        <tissue evidence="2">Entire body</tissue>
    </source>
</reference>
<dbReference type="AlphaFoldDB" id="A0A1W4WA09"/>
<dbReference type="RefSeq" id="XP_018320859.1">
    <property type="nucleotide sequence ID" value="XM_018465357.1"/>
</dbReference>
<dbReference type="GeneID" id="108733988"/>
<dbReference type="Proteomes" id="UP000192223">
    <property type="component" value="Unplaced"/>
</dbReference>
<gene>
    <name evidence="2" type="primary">LOC108733988</name>
</gene>